<dbReference type="GO" id="GO:0000981">
    <property type="term" value="F:DNA-binding transcription factor activity, RNA polymerase II-specific"/>
    <property type="evidence" value="ECO:0007669"/>
    <property type="project" value="TreeGrafter"/>
</dbReference>
<evidence type="ECO:0000256" key="7">
    <source>
        <dbReference type="PROSITE-ProRule" id="PRU00042"/>
    </source>
</evidence>
<feature type="region of interest" description="Disordered" evidence="9">
    <location>
        <begin position="175"/>
        <end position="197"/>
    </location>
</feature>
<dbReference type="GO" id="GO:0031519">
    <property type="term" value="C:PcG protein complex"/>
    <property type="evidence" value="ECO:0007669"/>
    <property type="project" value="TreeGrafter"/>
</dbReference>
<comment type="caution">
    <text evidence="12">The sequence shown here is derived from an EMBL/GenBank/DDBJ whole genome shotgun (WGS) entry which is preliminary data.</text>
</comment>
<feature type="domain" description="C2H2-type" evidence="10">
    <location>
        <begin position="477"/>
        <end position="506"/>
    </location>
</feature>
<keyword evidence="3" id="KW-0677">Repeat</keyword>
<feature type="domain" description="C2H2-type" evidence="10">
    <location>
        <begin position="449"/>
        <end position="476"/>
    </location>
</feature>
<dbReference type="PANTHER" id="PTHR14003">
    <property type="entry name" value="TRANSCRIPTIONAL REPRESSOR PROTEIN YY"/>
    <property type="match status" value="1"/>
</dbReference>
<dbReference type="GO" id="GO:0000978">
    <property type="term" value="F:RNA polymerase II cis-regulatory region sequence-specific DNA binding"/>
    <property type="evidence" value="ECO:0007669"/>
    <property type="project" value="TreeGrafter"/>
</dbReference>
<feature type="domain" description="C2H2-type" evidence="10">
    <location>
        <begin position="367"/>
        <end position="392"/>
    </location>
</feature>
<evidence type="ECO:0000256" key="6">
    <source>
        <dbReference type="ARBA" id="ARBA00023242"/>
    </source>
</evidence>
<dbReference type="Pfam" id="PF13912">
    <property type="entry name" value="zf-C2H2_6"/>
    <property type="match status" value="1"/>
</dbReference>
<accession>A0AAV8Z9R4</accession>
<evidence type="ECO:0000256" key="1">
    <source>
        <dbReference type="ARBA" id="ARBA00006991"/>
    </source>
</evidence>
<name>A0AAV8Z9R4_9CUCU</name>
<dbReference type="InterPro" id="IPR013087">
    <property type="entry name" value="Znf_C2H2_type"/>
</dbReference>
<dbReference type="Proteomes" id="UP001162162">
    <property type="component" value="Unassembled WGS sequence"/>
</dbReference>
<evidence type="ECO:0000313" key="13">
    <source>
        <dbReference type="Proteomes" id="UP001162162"/>
    </source>
</evidence>
<evidence type="ECO:0000259" key="11">
    <source>
        <dbReference type="PROSITE" id="PS51915"/>
    </source>
</evidence>
<feature type="domain" description="ZAD" evidence="11">
    <location>
        <begin position="12"/>
        <end position="92"/>
    </location>
</feature>
<dbReference type="PROSITE" id="PS51915">
    <property type="entry name" value="ZAD"/>
    <property type="match status" value="1"/>
</dbReference>
<protein>
    <submittedName>
        <fullName evidence="12">Uncharacterized protein</fullName>
    </submittedName>
</protein>
<sequence>MVDKELGVFIDKICRCCMGESENMHNLFENKPDIESSFSVLLSEMLIACASVEVLFRDGLPYNLCDSCKDKLLNAYKFRLQCQKSNSALRELCNAESKDNIMKEENILAQPDDICEQEDERPLSERVLIQRRPKKKDNGFPCNFCHKVLHTKRGLQGHLKVHTGEKANHCTNQTILHNDSRDQRNLTRSPTSESMENYIKQEKEEVEVKLEVVSPEEDVDMETFKEYNDNLINDNFPNNFRLNEDDNTNSTQDQSSADNNQNDREGLLTTNKRVYNKSKVCHVCSASFSRLNLLTEHMTSHRSLLIHQCNRCEKAFATEEYLKKHLKEEHANKRYMCTVCNKPFAKGAYLINHLKLHQTDVKEGASLSCFMCKEKFTSSLIVHMRRHTGERPYKCVHCDMGFPRKHDLKCHERTHTGDSPYLCTSCGKSFKNNSKLVRHTRVHTGERPYSCSICGKSFTQWNDLNYHTRTHTGARPYGCNDCSARFILSKQLKQHCKTTRHSMEETPPDFQAAHRVEPAVPAHKPAPIRFRLHRESGEAVEDDRAPIDPSMVEQILEEAEEHSLDGCSKAT</sequence>
<dbReference type="PANTHER" id="PTHR14003:SF23">
    <property type="entry name" value="ZINC FINGER PROTEIN 143"/>
    <property type="match status" value="1"/>
</dbReference>
<dbReference type="SUPFAM" id="SSF57667">
    <property type="entry name" value="beta-beta-alpha zinc fingers"/>
    <property type="match status" value="6"/>
</dbReference>
<dbReference type="PROSITE" id="PS00028">
    <property type="entry name" value="ZINC_FINGER_C2H2_1"/>
    <property type="match status" value="7"/>
</dbReference>
<organism evidence="12 13">
    <name type="scientific">Aromia moschata</name>
    <dbReference type="NCBI Taxonomy" id="1265417"/>
    <lineage>
        <taxon>Eukaryota</taxon>
        <taxon>Metazoa</taxon>
        <taxon>Ecdysozoa</taxon>
        <taxon>Arthropoda</taxon>
        <taxon>Hexapoda</taxon>
        <taxon>Insecta</taxon>
        <taxon>Pterygota</taxon>
        <taxon>Neoptera</taxon>
        <taxon>Endopterygota</taxon>
        <taxon>Coleoptera</taxon>
        <taxon>Polyphaga</taxon>
        <taxon>Cucujiformia</taxon>
        <taxon>Chrysomeloidea</taxon>
        <taxon>Cerambycidae</taxon>
        <taxon>Cerambycinae</taxon>
        <taxon>Callichromatini</taxon>
        <taxon>Aromia</taxon>
    </lineage>
</organism>
<dbReference type="InterPro" id="IPR036236">
    <property type="entry name" value="Znf_C2H2_sf"/>
</dbReference>
<feature type="compositionally biased region" description="Polar residues" evidence="9">
    <location>
        <begin position="186"/>
        <end position="195"/>
    </location>
</feature>
<proteinExistence type="inferred from homology"/>
<dbReference type="Gene3D" id="3.40.1800.20">
    <property type="match status" value="1"/>
</dbReference>
<evidence type="ECO:0000256" key="4">
    <source>
        <dbReference type="ARBA" id="ARBA00022771"/>
    </source>
</evidence>
<feature type="binding site" evidence="8">
    <location>
        <position position="17"/>
    </location>
    <ligand>
        <name>Zn(2+)</name>
        <dbReference type="ChEBI" id="CHEBI:29105"/>
    </ligand>
</feature>
<feature type="binding site" evidence="8">
    <location>
        <position position="65"/>
    </location>
    <ligand>
        <name>Zn(2+)</name>
        <dbReference type="ChEBI" id="CHEBI:29105"/>
    </ligand>
</feature>
<dbReference type="SMART" id="SM00868">
    <property type="entry name" value="zf-AD"/>
    <property type="match status" value="1"/>
</dbReference>
<feature type="domain" description="C2H2-type" evidence="10">
    <location>
        <begin position="393"/>
        <end position="420"/>
    </location>
</feature>
<dbReference type="GO" id="GO:0000785">
    <property type="term" value="C:chromatin"/>
    <property type="evidence" value="ECO:0007669"/>
    <property type="project" value="TreeGrafter"/>
</dbReference>
<dbReference type="PROSITE" id="PS50157">
    <property type="entry name" value="ZINC_FINGER_C2H2_2"/>
    <property type="match status" value="8"/>
</dbReference>
<dbReference type="EMBL" id="JAPWTK010000007">
    <property type="protein sequence ID" value="KAJ8960776.1"/>
    <property type="molecule type" value="Genomic_DNA"/>
</dbReference>
<dbReference type="FunFam" id="3.30.160.60:FF:002343">
    <property type="entry name" value="Zinc finger protein 33A"/>
    <property type="match status" value="2"/>
</dbReference>
<dbReference type="GO" id="GO:0008270">
    <property type="term" value="F:zinc ion binding"/>
    <property type="evidence" value="ECO:0007669"/>
    <property type="project" value="UniProtKB-UniRule"/>
</dbReference>
<gene>
    <name evidence="12" type="ORF">NQ318_020070</name>
</gene>
<feature type="domain" description="C2H2-type" evidence="10">
    <location>
        <begin position="421"/>
        <end position="448"/>
    </location>
</feature>
<keyword evidence="13" id="KW-1185">Reference proteome</keyword>
<evidence type="ECO:0000313" key="12">
    <source>
        <dbReference type="EMBL" id="KAJ8960776.1"/>
    </source>
</evidence>
<dbReference type="SMART" id="SM00355">
    <property type="entry name" value="ZnF_C2H2"/>
    <property type="match status" value="9"/>
</dbReference>
<dbReference type="GO" id="GO:0005667">
    <property type="term" value="C:transcription regulator complex"/>
    <property type="evidence" value="ECO:0007669"/>
    <property type="project" value="TreeGrafter"/>
</dbReference>
<feature type="domain" description="C2H2-type" evidence="10">
    <location>
        <begin position="335"/>
        <end position="362"/>
    </location>
</feature>
<evidence type="ECO:0000256" key="2">
    <source>
        <dbReference type="ARBA" id="ARBA00022723"/>
    </source>
</evidence>
<dbReference type="AlphaFoldDB" id="A0AAV8Z9R4"/>
<feature type="binding site" evidence="8">
    <location>
        <position position="14"/>
    </location>
    <ligand>
        <name>Zn(2+)</name>
        <dbReference type="ChEBI" id="CHEBI:29105"/>
    </ligand>
</feature>
<feature type="region of interest" description="Disordered" evidence="9">
    <location>
        <begin position="235"/>
        <end position="264"/>
    </location>
</feature>
<keyword evidence="5 8" id="KW-0862">Zinc</keyword>
<dbReference type="Gene3D" id="3.30.160.60">
    <property type="entry name" value="Classic Zinc Finger"/>
    <property type="match status" value="7"/>
</dbReference>
<keyword evidence="4 7" id="KW-0863">Zinc-finger</keyword>
<feature type="compositionally biased region" description="Polar residues" evidence="9">
    <location>
        <begin position="248"/>
        <end position="260"/>
    </location>
</feature>
<evidence type="ECO:0000256" key="8">
    <source>
        <dbReference type="PROSITE-ProRule" id="PRU01263"/>
    </source>
</evidence>
<feature type="binding site" evidence="8">
    <location>
        <position position="68"/>
    </location>
    <ligand>
        <name>Zn(2+)</name>
        <dbReference type="ChEBI" id="CHEBI:29105"/>
    </ligand>
</feature>
<dbReference type="SUPFAM" id="SSF57716">
    <property type="entry name" value="Glucocorticoid receptor-like (DNA-binding domain)"/>
    <property type="match status" value="1"/>
</dbReference>
<feature type="domain" description="C2H2-type" evidence="10">
    <location>
        <begin position="140"/>
        <end position="167"/>
    </location>
</feature>
<keyword evidence="6" id="KW-0539">Nucleus</keyword>
<dbReference type="FunFam" id="3.30.160.60:FF:003288">
    <property type="entry name" value="Uncharacterized protein"/>
    <property type="match status" value="1"/>
</dbReference>
<dbReference type="Pfam" id="PF00096">
    <property type="entry name" value="zf-C2H2"/>
    <property type="match status" value="4"/>
</dbReference>
<evidence type="ECO:0000256" key="5">
    <source>
        <dbReference type="ARBA" id="ARBA00022833"/>
    </source>
</evidence>
<evidence type="ECO:0000256" key="9">
    <source>
        <dbReference type="SAM" id="MobiDB-lite"/>
    </source>
</evidence>
<dbReference type="InterPro" id="IPR012934">
    <property type="entry name" value="Znf_AD"/>
</dbReference>
<evidence type="ECO:0000259" key="10">
    <source>
        <dbReference type="PROSITE" id="PS50157"/>
    </source>
</evidence>
<evidence type="ECO:0000256" key="3">
    <source>
        <dbReference type="ARBA" id="ARBA00022737"/>
    </source>
</evidence>
<comment type="similarity">
    <text evidence="1">Belongs to the krueppel C2H2-type zinc-finger protein family.</text>
</comment>
<dbReference type="Pfam" id="PF07776">
    <property type="entry name" value="zf-AD"/>
    <property type="match status" value="1"/>
</dbReference>
<reference evidence="12" key="1">
    <citation type="journal article" date="2023" name="Insect Mol. Biol.">
        <title>Genome sequencing provides insights into the evolution of gene families encoding plant cell wall-degrading enzymes in longhorned beetles.</title>
        <authorList>
            <person name="Shin N.R."/>
            <person name="Okamura Y."/>
            <person name="Kirsch R."/>
            <person name="Pauchet Y."/>
        </authorList>
    </citation>
    <scope>NUCLEOTIDE SEQUENCE</scope>
    <source>
        <strain evidence="12">AMC_N1</strain>
    </source>
</reference>
<feature type="domain" description="C2H2-type" evidence="10">
    <location>
        <begin position="307"/>
        <end position="335"/>
    </location>
</feature>
<keyword evidence="2 8" id="KW-0479">Metal-binding</keyword>